<evidence type="ECO:0000313" key="3">
    <source>
        <dbReference type="Proteomes" id="UP000287651"/>
    </source>
</evidence>
<feature type="region of interest" description="Disordered" evidence="1">
    <location>
        <begin position="63"/>
        <end position="94"/>
    </location>
</feature>
<comment type="caution">
    <text evidence="2">The sequence shown here is derived from an EMBL/GenBank/DDBJ whole genome shotgun (WGS) entry which is preliminary data.</text>
</comment>
<sequence length="94" mass="10335">MIHHFSYLPSESRYSYRSPAGPTVSVGLNPVAMAATCVMHAVPTCTRIYHVIHDARYDQAHDAFHDQSRASNRSTSGPHEPPLLLLASSDDTDT</sequence>
<gene>
    <name evidence="2" type="ORF">B296_00007920</name>
</gene>
<accession>A0A427AUH0</accession>
<evidence type="ECO:0000256" key="1">
    <source>
        <dbReference type="SAM" id="MobiDB-lite"/>
    </source>
</evidence>
<evidence type="ECO:0000313" key="2">
    <source>
        <dbReference type="EMBL" id="RRT79767.1"/>
    </source>
</evidence>
<organism evidence="2 3">
    <name type="scientific">Ensete ventricosum</name>
    <name type="common">Abyssinian banana</name>
    <name type="synonym">Musa ensete</name>
    <dbReference type="NCBI Taxonomy" id="4639"/>
    <lineage>
        <taxon>Eukaryota</taxon>
        <taxon>Viridiplantae</taxon>
        <taxon>Streptophyta</taxon>
        <taxon>Embryophyta</taxon>
        <taxon>Tracheophyta</taxon>
        <taxon>Spermatophyta</taxon>
        <taxon>Magnoliopsida</taxon>
        <taxon>Liliopsida</taxon>
        <taxon>Zingiberales</taxon>
        <taxon>Musaceae</taxon>
        <taxon>Ensete</taxon>
    </lineage>
</organism>
<dbReference type="AlphaFoldDB" id="A0A427AUH0"/>
<dbReference type="EMBL" id="AMZH03001317">
    <property type="protein sequence ID" value="RRT79767.1"/>
    <property type="molecule type" value="Genomic_DNA"/>
</dbReference>
<dbReference type="Proteomes" id="UP000287651">
    <property type="component" value="Unassembled WGS sequence"/>
</dbReference>
<reference evidence="2 3" key="1">
    <citation type="journal article" date="2014" name="Agronomy (Basel)">
        <title>A Draft Genome Sequence for Ensete ventricosum, the Drought-Tolerant Tree Against Hunger.</title>
        <authorList>
            <person name="Harrison J."/>
            <person name="Moore K.A."/>
            <person name="Paszkiewicz K."/>
            <person name="Jones T."/>
            <person name="Grant M."/>
            <person name="Ambacheew D."/>
            <person name="Muzemil S."/>
            <person name="Studholme D.J."/>
        </authorList>
    </citation>
    <scope>NUCLEOTIDE SEQUENCE [LARGE SCALE GENOMIC DNA]</scope>
</reference>
<protein>
    <submittedName>
        <fullName evidence="2">Uncharacterized protein</fullName>
    </submittedName>
</protein>
<proteinExistence type="predicted"/>
<name>A0A427AUH0_ENSVE</name>